<dbReference type="STRING" id="1121416.SAMN02745220_00485"/>
<dbReference type="EMBL" id="FRFE01000002">
    <property type="protein sequence ID" value="SHO43719.1"/>
    <property type="molecule type" value="Genomic_DNA"/>
</dbReference>
<gene>
    <name evidence="1" type="ORF">SAMN02745220_00485</name>
</gene>
<dbReference type="AlphaFoldDB" id="A0A1M7XXP7"/>
<accession>A0A1M7XXP7</accession>
<evidence type="ECO:0000313" key="2">
    <source>
        <dbReference type="Proteomes" id="UP000184603"/>
    </source>
</evidence>
<organism evidence="1 2">
    <name type="scientific">Desulfopila aestuarii DSM 18488</name>
    <dbReference type="NCBI Taxonomy" id="1121416"/>
    <lineage>
        <taxon>Bacteria</taxon>
        <taxon>Pseudomonadati</taxon>
        <taxon>Thermodesulfobacteriota</taxon>
        <taxon>Desulfobulbia</taxon>
        <taxon>Desulfobulbales</taxon>
        <taxon>Desulfocapsaceae</taxon>
        <taxon>Desulfopila</taxon>
    </lineage>
</organism>
<evidence type="ECO:0000313" key="1">
    <source>
        <dbReference type="EMBL" id="SHO43719.1"/>
    </source>
</evidence>
<dbReference type="OrthoDB" id="5432130at2"/>
<dbReference type="RefSeq" id="WP_073611855.1">
    <property type="nucleotide sequence ID" value="NZ_FRFE01000002.1"/>
</dbReference>
<reference evidence="1 2" key="1">
    <citation type="submission" date="2016-12" db="EMBL/GenBank/DDBJ databases">
        <authorList>
            <person name="Song W.-J."/>
            <person name="Kurnit D.M."/>
        </authorList>
    </citation>
    <scope>NUCLEOTIDE SEQUENCE [LARGE SCALE GENOMIC DNA]</scope>
    <source>
        <strain evidence="1 2">DSM 18488</strain>
    </source>
</reference>
<protein>
    <submittedName>
        <fullName evidence="1">Uncharacterized protein</fullName>
    </submittedName>
</protein>
<proteinExistence type="predicted"/>
<dbReference type="Proteomes" id="UP000184603">
    <property type="component" value="Unassembled WGS sequence"/>
</dbReference>
<keyword evidence="2" id="KW-1185">Reference proteome</keyword>
<sequence>MTNTIPPAQFGLPSRTVLEQIDESCVAIVVNRKSRIIMADGRNILAKASTIHTASPDVNVVLKTTAPVCSKTRRFLEESGIRVISG</sequence>
<name>A0A1M7XXP7_9BACT</name>